<organism evidence="2 3">
    <name type="scientific">Tuber borchii</name>
    <name type="common">White truffle</name>
    <dbReference type="NCBI Taxonomy" id="42251"/>
    <lineage>
        <taxon>Eukaryota</taxon>
        <taxon>Fungi</taxon>
        <taxon>Dikarya</taxon>
        <taxon>Ascomycota</taxon>
        <taxon>Pezizomycotina</taxon>
        <taxon>Pezizomycetes</taxon>
        <taxon>Pezizales</taxon>
        <taxon>Tuberaceae</taxon>
        <taxon>Tuber</taxon>
    </lineage>
</organism>
<evidence type="ECO:0000313" key="3">
    <source>
        <dbReference type="Proteomes" id="UP000244722"/>
    </source>
</evidence>
<evidence type="ECO:0008006" key="4">
    <source>
        <dbReference type="Google" id="ProtNLM"/>
    </source>
</evidence>
<dbReference type="EMBL" id="NESQ01000128">
    <property type="protein sequence ID" value="PUU78140.1"/>
    <property type="molecule type" value="Genomic_DNA"/>
</dbReference>
<reference evidence="2 3" key="1">
    <citation type="submission" date="2017-04" db="EMBL/GenBank/DDBJ databases">
        <title>Draft genome sequence of Tuber borchii Vittad., a whitish edible truffle.</title>
        <authorList>
            <consortium name="DOE Joint Genome Institute"/>
            <person name="Murat C."/>
            <person name="Kuo A."/>
            <person name="Barry K.W."/>
            <person name="Clum A."/>
            <person name="Dockter R.B."/>
            <person name="Fauchery L."/>
            <person name="Iotti M."/>
            <person name="Kohler A."/>
            <person name="Labutti K."/>
            <person name="Lindquist E.A."/>
            <person name="Lipzen A."/>
            <person name="Ohm R.A."/>
            <person name="Wang M."/>
            <person name="Grigoriev I.V."/>
            <person name="Zambonelli A."/>
            <person name="Martin F.M."/>
        </authorList>
    </citation>
    <scope>NUCLEOTIDE SEQUENCE [LARGE SCALE GENOMIC DNA]</scope>
    <source>
        <strain evidence="2 3">Tbo3840</strain>
    </source>
</reference>
<sequence>MLPACWIWSFLSLFLSPSFCTLPLAQCVQPCSYCSHFIHTHTHTSTHFTSLDFTLLTRALTLAAARFCPFHAVAGAAELFYHSFGCFARLL</sequence>
<keyword evidence="1" id="KW-0732">Signal</keyword>
<keyword evidence="3" id="KW-1185">Reference proteome</keyword>
<feature type="chain" id="PRO_5015679826" description="C2H2-type domain-containing protein" evidence="1">
    <location>
        <begin position="21"/>
        <end position="91"/>
    </location>
</feature>
<accession>A0A2T6ZRL4</accession>
<name>A0A2T6ZRL4_TUBBO</name>
<comment type="caution">
    <text evidence="2">The sequence shown here is derived from an EMBL/GenBank/DDBJ whole genome shotgun (WGS) entry which is preliminary data.</text>
</comment>
<feature type="signal peptide" evidence="1">
    <location>
        <begin position="1"/>
        <end position="20"/>
    </location>
</feature>
<protein>
    <recommendedName>
        <fullName evidence="4">C2H2-type domain-containing protein</fullName>
    </recommendedName>
</protein>
<proteinExistence type="predicted"/>
<evidence type="ECO:0000256" key="1">
    <source>
        <dbReference type="SAM" id="SignalP"/>
    </source>
</evidence>
<dbReference type="Proteomes" id="UP000244722">
    <property type="component" value="Unassembled WGS sequence"/>
</dbReference>
<gene>
    <name evidence="2" type="ORF">B9Z19DRAFT_1084631</name>
</gene>
<evidence type="ECO:0000313" key="2">
    <source>
        <dbReference type="EMBL" id="PUU78140.1"/>
    </source>
</evidence>
<dbReference type="AlphaFoldDB" id="A0A2T6ZRL4"/>